<gene>
    <name evidence="1" type="ORF">GCM10011491_37000</name>
</gene>
<proteinExistence type="predicted"/>
<keyword evidence="2" id="KW-1185">Reference proteome</keyword>
<accession>A0A916SKX5</accession>
<dbReference type="AlphaFoldDB" id="A0A916SKX5"/>
<sequence length="96" mass="10694">MKEIVKEQNQHGIDAEDTDCHGNAEALEQFGTALQFSLFDQPNALRQVLERGQRLSLAIDIVENSAVELEKGTPAYQPPYNKLKGGEAQFPVPWRG</sequence>
<comment type="caution">
    <text evidence="1">The sequence shown here is derived from an EMBL/GenBank/DDBJ whole genome shotgun (WGS) entry which is preliminary data.</text>
</comment>
<dbReference type="Proteomes" id="UP000646478">
    <property type="component" value="Unassembled WGS sequence"/>
</dbReference>
<reference evidence="1" key="2">
    <citation type="submission" date="2020-09" db="EMBL/GenBank/DDBJ databases">
        <authorList>
            <person name="Sun Q."/>
            <person name="Zhou Y."/>
        </authorList>
    </citation>
    <scope>NUCLEOTIDE SEQUENCE</scope>
    <source>
        <strain evidence="1">CGMCC 1.15082</strain>
    </source>
</reference>
<dbReference type="EMBL" id="BMHH01000019">
    <property type="protein sequence ID" value="GGB05514.1"/>
    <property type="molecule type" value="Genomic_DNA"/>
</dbReference>
<protein>
    <submittedName>
        <fullName evidence="1">Uncharacterized protein</fullName>
    </submittedName>
</protein>
<evidence type="ECO:0000313" key="1">
    <source>
        <dbReference type="EMBL" id="GGB05514.1"/>
    </source>
</evidence>
<organism evidence="1 2">
    <name type="scientific">Brucella endophytica</name>
    <dbReference type="NCBI Taxonomy" id="1963359"/>
    <lineage>
        <taxon>Bacteria</taxon>
        <taxon>Pseudomonadati</taxon>
        <taxon>Pseudomonadota</taxon>
        <taxon>Alphaproteobacteria</taxon>
        <taxon>Hyphomicrobiales</taxon>
        <taxon>Brucellaceae</taxon>
        <taxon>Brucella/Ochrobactrum group</taxon>
        <taxon>Brucella</taxon>
    </lineage>
</organism>
<evidence type="ECO:0000313" key="2">
    <source>
        <dbReference type="Proteomes" id="UP000646478"/>
    </source>
</evidence>
<reference evidence="1" key="1">
    <citation type="journal article" date="2014" name="Int. J. Syst. Evol. Microbiol.">
        <title>Complete genome sequence of Corynebacterium casei LMG S-19264T (=DSM 44701T), isolated from a smear-ripened cheese.</title>
        <authorList>
            <consortium name="US DOE Joint Genome Institute (JGI-PGF)"/>
            <person name="Walter F."/>
            <person name="Albersmeier A."/>
            <person name="Kalinowski J."/>
            <person name="Ruckert C."/>
        </authorList>
    </citation>
    <scope>NUCLEOTIDE SEQUENCE</scope>
    <source>
        <strain evidence="1">CGMCC 1.15082</strain>
    </source>
</reference>
<name>A0A916SKX5_9HYPH</name>